<keyword evidence="3" id="KW-1185">Reference proteome</keyword>
<dbReference type="RefSeq" id="WP_144075146.1">
    <property type="nucleotide sequence ID" value="NZ_CP076128.1"/>
</dbReference>
<name>A0ABX8GVY9_9BACT</name>
<feature type="region of interest" description="Disordered" evidence="1">
    <location>
        <begin position="25"/>
        <end position="46"/>
    </location>
</feature>
<dbReference type="Proteomes" id="UP000682802">
    <property type="component" value="Chromosome 1"/>
</dbReference>
<evidence type="ECO:0000256" key="1">
    <source>
        <dbReference type="SAM" id="MobiDB-lite"/>
    </source>
</evidence>
<feature type="compositionally biased region" description="Polar residues" evidence="1">
    <location>
        <begin position="31"/>
        <end position="43"/>
    </location>
</feature>
<protein>
    <submittedName>
        <fullName evidence="2">3-oxoacyl-ACP synthase</fullName>
    </submittedName>
</protein>
<accession>A0ABX8GVY9</accession>
<reference evidence="2 3" key="1">
    <citation type="submission" date="2021-05" db="EMBL/GenBank/DDBJ databases">
        <title>Comparative genomic studies on the polysaccharide-degrading batcterial strains of the Flammeovirga genus.</title>
        <authorList>
            <person name="Zewei F."/>
            <person name="Zheng Z."/>
            <person name="Yu L."/>
            <person name="Ruyue G."/>
            <person name="Yanhong M."/>
            <person name="Yuanyuan C."/>
            <person name="Jingyan G."/>
            <person name="Wenjun H."/>
        </authorList>
    </citation>
    <scope>NUCLEOTIDE SEQUENCE [LARGE SCALE GENOMIC DNA]</scope>
    <source>
        <strain evidence="2 3">YS10</strain>
    </source>
</reference>
<dbReference type="EMBL" id="CP076128">
    <property type="protein sequence ID" value="QWG07765.1"/>
    <property type="molecule type" value="Genomic_DNA"/>
</dbReference>
<sequence length="151" mass="16996">MIDKEFKKRLKQHLKESVIQKIKTSEDAMDSAQQAANTETRSTAGDKYDTSRAMMHLEKDKMAEQLAKSVQQLRVMEALKEEDTLHIQPGNLVVTPNGTYYLSISIGQVKFEDEVIFAISAQSPIGKLLVGKAKNEDVLFNGRKIMIKNVL</sequence>
<evidence type="ECO:0000313" key="3">
    <source>
        <dbReference type="Proteomes" id="UP000682802"/>
    </source>
</evidence>
<gene>
    <name evidence="2" type="ORF">KM029_02155</name>
</gene>
<organism evidence="2 3">
    <name type="scientific">Flammeovirga kamogawensis</name>
    <dbReference type="NCBI Taxonomy" id="373891"/>
    <lineage>
        <taxon>Bacteria</taxon>
        <taxon>Pseudomonadati</taxon>
        <taxon>Bacteroidota</taxon>
        <taxon>Cytophagia</taxon>
        <taxon>Cytophagales</taxon>
        <taxon>Flammeovirgaceae</taxon>
        <taxon>Flammeovirga</taxon>
    </lineage>
</organism>
<proteinExistence type="predicted"/>
<evidence type="ECO:0000313" key="2">
    <source>
        <dbReference type="EMBL" id="QWG07765.1"/>
    </source>
</evidence>